<dbReference type="NCBIfam" id="NF000584">
    <property type="entry name" value="PRK00009.1"/>
    <property type="match status" value="1"/>
</dbReference>
<feature type="active site" evidence="10 11">
    <location>
        <position position="161"/>
    </location>
</feature>
<dbReference type="RefSeq" id="WP_166274574.1">
    <property type="nucleotide sequence ID" value="NZ_JTHE03000044.1"/>
</dbReference>
<reference evidence="13 14" key="1">
    <citation type="journal article" date="2015" name="Genome Announc.">
        <title>Draft Genome Sequence of Filamentous Marine Cyanobacterium Lyngbya confervoides Strain BDU141951.</title>
        <authorList>
            <person name="Chandrababunaidu M.M."/>
            <person name="Sen D."/>
            <person name="Tripathy S."/>
        </authorList>
    </citation>
    <scope>NUCLEOTIDE SEQUENCE [LARGE SCALE GENOMIC DNA]</scope>
    <source>
        <strain evidence="13 14">BDU141951</strain>
    </source>
</reference>
<comment type="function">
    <text evidence="2 10">Forms oxaloacetate, a four-carbon dicarboxylic acid source for the tricarboxylic acid cycle.</text>
</comment>
<dbReference type="PROSITE" id="PS00393">
    <property type="entry name" value="PEPCASE_2"/>
    <property type="match status" value="1"/>
</dbReference>
<dbReference type="PANTHER" id="PTHR30523">
    <property type="entry name" value="PHOSPHOENOLPYRUVATE CARBOXYLASE"/>
    <property type="match status" value="1"/>
</dbReference>
<dbReference type="HAMAP" id="MF_00595">
    <property type="entry name" value="PEPcase_type1"/>
    <property type="match status" value="1"/>
</dbReference>
<dbReference type="Proteomes" id="UP000031561">
    <property type="component" value="Unassembled WGS sequence"/>
</dbReference>
<evidence type="ECO:0000256" key="8">
    <source>
        <dbReference type="ARBA" id="ARBA00023300"/>
    </source>
</evidence>
<feature type="active site" evidence="10 12">
    <location>
        <position position="629"/>
    </location>
</feature>
<comment type="cofactor">
    <cofactor evidence="1 10">
        <name>Mg(2+)</name>
        <dbReference type="ChEBI" id="CHEBI:18420"/>
    </cofactor>
</comment>
<name>A0ABD4T2J9_9CYAN</name>
<keyword evidence="14" id="KW-1185">Reference proteome</keyword>
<dbReference type="InterPro" id="IPR018129">
    <property type="entry name" value="PEP_COase_Lys_AS"/>
</dbReference>
<dbReference type="AlphaFoldDB" id="A0ABD4T2J9"/>
<gene>
    <name evidence="10 13" type="primary">ppc</name>
    <name evidence="13" type="ORF">QQ91_0007480</name>
</gene>
<dbReference type="InterPro" id="IPR022805">
    <property type="entry name" value="PEP_COase_bac/pln-type"/>
</dbReference>
<evidence type="ECO:0000256" key="5">
    <source>
        <dbReference type="ARBA" id="ARBA00022419"/>
    </source>
</evidence>
<comment type="caution">
    <text evidence="13">The sequence shown here is derived from an EMBL/GenBank/DDBJ whole genome shotgun (WGS) entry which is preliminary data.</text>
</comment>
<evidence type="ECO:0000313" key="14">
    <source>
        <dbReference type="Proteomes" id="UP000031561"/>
    </source>
</evidence>
<dbReference type="Pfam" id="PF00311">
    <property type="entry name" value="PEPcase"/>
    <property type="match status" value="1"/>
</dbReference>
<evidence type="ECO:0000256" key="4">
    <source>
        <dbReference type="ARBA" id="ARBA00012305"/>
    </source>
</evidence>
<evidence type="ECO:0000256" key="2">
    <source>
        <dbReference type="ARBA" id="ARBA00003670"/>
    </source>
</evidence>
<dbReference type="GO" id="GO:0000287">
    <property type="term" value="F:magnesium ion binding"/>
    <property type="evidence" value="ECO:0007669"/>
    <property type="project" value="UniProtKB-UniRule"/>
</dbReference>
<proteinExistence type="inferred from homology"/>
<sequence length="983" mass="113395">MHSTLTLSPSQSQPLSLAVVLFQHRLVDIEELLDEVLLQECGQQLVDLLRQLREMCSAEGKVASIPKRDVIKVVEGLNFEDSIRATRAFALYFQLINIVEQHYEQKTSLVRTHGSLEEGEEAFNQSTLGVLFPTLKQLNVPPRHIQELIDALDIKLVFTAHPTEIVRQTIRDRQRRIAGILDALDQFDPQITPSNQSLLEFESLRSHLTEEIRFWWHTDELHQLNPTVMDEVEYSLHYFKAVLFETIPDLHLRFRQCLQQSFPHLRPPRFDFCKFGSWVGSDRDGNPSVTPEITWKTACYQRNLVLEKYIDSIEQLIRLLSLSMHWGEVPMGLLDSLEVDQQRMPELYEVLAIRYRQEPYRLKLSYILQRLQNTRDRNQQLTTALDQTQKDSFDKVNLYLSREGLLEDLRIIQSALKENKLECRLLDRLICQVSVFGFNLAQLDIRQESSCHSDALHEIIQHLDLLPEAYNGLSEADKTAWLLAELKTKRPLIPAELPFSPKTCELIETFRVVRRLHEEFGPEICSTYIISMSHHASDLLEVLLFAKEAGLYDPATGRGKLHVVPLFETVEDLKRAPEVMQGLFELEMYRDYLQVVWQERDDCQASSASQFPPVQALQEVMLGYSDSNKDSGFLSSNWEIYKAQQALQSVAEQYNISLRIFHGRGGSVGRGGGPAYEAILAQPGDTVNGRIKITEQGEVVASKYSLPDLASYNLETITTAVIQASLLRSTMDNIEAWHEVMEDLSQRSRRQYRALIYEQPDFIDFYNEVTPIAEIGKLQITSRPTRRKGDKTTLDGLRAIPWVFSWTQSRFLLPAWYGVGTALKAYLEEHTEEHLSLLQFLYRRWPFFKMVIAKVEMTLAKADLQISHHYVQELSPEADRDRFERLFEQIRQEYELTQEMVLRITEHERLLDDDRDLQRSVTLRSGSIVPLGFLQVSLLKRLRQHQQQMEASELIHSGYSKSELLRGALLTINGIAAGMRNTG</sequence>
<evidence type="ECO:0000256" key="12">
    <source>
        <dbReference type="PROSITE-ProRule" id="PRU10112"/>
    </source>
</evidence>
<dbReference type="Gene3D" id="1.20.1440.90">
    <property type="entry name" value="Phosphoenolpyruvate/pyruvate domain"/>
    <property type="match status" value="1"/>
</dbReference>
<dbReference type="InterPro" id="IPR015813">
    <property type="entry name" value="Pyrv/PenolPyrv_kinase-like_dom"/>
</dbReference>
<comment type="catalytic activity">
    <reaction evidence="9 10">
        <text>oxaloacetate + phosphate = phosphoenolpyruvate + hydrogencarbonate</text>
        <dbReference type="Rhea" id="RHEA:28370"/>
        <dbReference type="ChEBI" id="CHEBI:16452"/>
        <dbReference type="ChEBI" id="CHEBI:17544"/>
        <dbReference type="ChEBI" id="CHEBI:43474"/>
        <dbReference type="ChEBI" id="CHEBI:58702"/>
        <dbReference type="EC" id="4.1.1.31"/>
    </reaction>
</comment>
<comment type="similarity">
    <text evidence="3 10">Belongs to the PEPCase type 1 family.</text>
</comment>
<dbReference type="GO" id="GO:0006107">
    <property type="term" value="P:oxaloacetate metabolic process"/>
    <property type="evidence" value="ECO:0007669"/>
    <property type="project" value="UniProtKB-UniRule"/>
</dbReference>
<dbReference type="EMBL" id="JTHE03000044">
    <property type="protein sequence ID" value="MCM1982665.1"/>
    <property type="molecule type" value="Genomic_DNA"/>
</dbReference>
<evidence type="ECO:0000256" key="9">
    <source>
        <dbReference type="ARBA" id="ARBA00048995"/>
    </source>
</evidence>
<evidence type="ECO:0000313" key="13">
    <source>
        <dbReference type="EMBL" id="MCM1982665.1"/>
    </source>
</evidence>
<keyword evidence="7 10" id="KW-0456">Lyase</keyword>
<dbReference type="InterPro" id="IPR021135">
    <property type="entry name" value="PEP_COase"/>
</dbReference>
<keyword evidence="8 10" id="KW-0120">Carbon dioxide fixation</keyword>
<evidence type="ECO:0000256" key="10">
    <source>
        <dbReference type="HAMAP-Rule" id="MF_00595"/>
    </source>
</evidence>
<evidence type="ECO:0000256" key="1">
    <source>
        <dbReference type="ARBA" id="ARBA00001946"/>
    </source>
</evidence>
<organism evidence="13 14">
    <name type="scientific">Lyngbya confervoides BDU141951</name>
    <dbReference type="NCBI Taxonomy" id="1574623"/>
    <lineage>
        <taxon>Bacteria</taxon>
        <taxon>Bacillati</taxon>
        <taxon>Cyanobacteriota</taxon>
        <taxon>Cyanophyceae</taxon>
        <taxon>Oscillatoriophycideae</taxon>
        <taxon>Oscillatoriales</taxon>
        <taxon>Microcoleaceae</taxon>
        <taxon>Lyngbya</taxon>
    </lineage>
</organism>
<dbReference type="GO" id="GO:0008964">
    <property type="term" value="F:phosphoenolpyruvate carboxylase activity"/>
    <property type="evidence" value="ECO:0007669"/>
    <property type="project" value="UniProtKB-UniRule"/>
</dbReference>
<evidence type="ECO:0000256" key="11">
    <source>
        <dbReference type="PROSITE-ProRule" id="PRU10111"/>
    </source>
</evidence>
<evidence type="ECO:0000256" key="3">
    <source>
        <dbReference type="ARBA" id="ARBA00008346"/>
    </source>
</evidence>
<dbReference type="InterPro" id="IPR033129">
    <property type="entry name" value="PEPCASE_His_AS"/>
</dbReference>
<dbReference type="PROSITE" id="PS00781">
    <property type="entry name" value="PEPCASE_1"/>
    <property type="match status" value="1"/>
</dbReference>
<dbReference type="EC" id="4.1.1.31" evidence="4 10"/>
<protein>
    <recommendedName>
        <fullName evidence="5 10">Phosphoenolpyruvate carboxylase</fullName>
        <shortName evidence="10">PEPC</shortName>
        <shortName evidence="10">PEPCase</shortName>
        <ecNumber evidence="4 10">4.1.1.31</ecNumber>
    </recommendedName>
</protein>
<dbReference type="PRINTS" id="PR00150">
    <property type="entry name" value="PEPCARBXLASE"/>
</dbReference>
<comment type="subunit">
    <text evidence="10">Homotetramer.</text>
</comment>
<evidence type="ECO:0000256" key="7">
    <source>
        <dbReference type="ARBA" id="ARBA00023239"/>
    </source>
</evidence>
<accession>A0ABD4T2J9</accession>
<dbReference type="PANTHER" id="PTHR30523:SF6">
    <property type="entry name" value="PHOSPHOENOLPYRUVATE CARBOXYLASE"/>
    <property type="match status" value="1"/>
</dbReference>
<dbReference type="GO" id="GO:0015977">
    <property type="term" value="P:carbon fixation"/>
    <property type="evidence" value="ECO:0007669"/>
    <property type="project" value="UniProtKB-UniRule"/>
</dbReference>
<dbReference type="SUPFAM" id="SSF51621">
    <property type="entry name" value="Phosphoenolpyruvate/pyruvate domain"/>
    <property type="match status" value="1"/>
</dbReference>
<keyword evidence="6 10" id="KW-0460">Magnesium</keyword>
<evidence type="ECO:0000256" key="6">
    <source>
        <dbReference type="ARBA" id="ARBA00022842"/>
    </source>
</evidence>